<dbReference type="AlphaFoldDB" id="A0A381XK06"/>
<proteinExistence type="predicted"/>
<organism evidence="1">
    <name type="scientific">marine metagenome</name>
    <dbReference type="NCBI Taxonomy" id="408172"/>
    <lineage>
        <taxon>unclassified sequences</taxon>
        <taxon>metagenomes</taxon>
        <taxon>ecological metagenomes</taxon>
    </lineage>
</organism>
<evidence type="ECO:0000313" key="1">
    <source>
        <dbReference type="EMBL" id="SVA65094.1"/>
    </source>
</evidence>
<reference evidence="1" key="1">
    <citation type="submission" date="2018-05" db="EMBL/GenBank/DDBJ databases">
        <authorList>
            <person name="Lanie J.A."/>
            <person name="Ng W.-L."/>
            <person name="Kazmierczak K.M."/>
            <person name="Andrzejewski T.M."/>
            <person name="Davidsen T.M."/>
            <person name="Wayne K.J."/>
            <person name="Tettelin H."/>
            <person name="Glass J.I."/>
            <person name="Rusch D."/>
            <person name="Podicherti R."/>
            <person name="Tsui H.-C.T."/>
            <person name="Winkler M.E."/>
        </authorList>
    </citation>
    <scope>NUCLEOTIDE SEQUENCE</scope>
</reference>
<dbReference type="InterPro" id="IPR021674">
    <property type="entry name" value="Phage_T4_Gp14_neck-protein"/>
</dbReference>
<gene>
    <name evidence="1" type="ORF">METZ01_LOCUS117948</name>
</gene>
<name>A0A381XK06_9ZZZZ</name>
<sequence>MAVNKHFHTSGALAVSSEQNLYRDLVTEAIQIHGHDVYYLDRTLVAEDTVFGEDSLSKFQYSAPIEMYMEDAEGGFAGEREMMTQFGLQNLSEATFVVAKERFQGKTKQVQIETSTDTTGGSILVESGTIDSDYKLEGSVFYILSETDATDSDRPLEGDAIYHPTLGKLFEINFVDHDEPFHQLDNNPVYKLRCRLFEYDSQALDTGVSAIDAIEDALTTQALIYQFTLEQSSAVNEDIRLEWGHSADAGLVIDETDGDNIIGQDDTTSVGESVLLENGSFLLNEEYIIGDMDQDKTAQNELFDELDDTILDFSETNPFGDAGST</sequence>
<dbReference type="EMBL" id="UINC01015465">
    <property type="protein sequence ID" value="SVA65094.1"/>
    <property type="molecule type" value="Genomic_DNA"/>
</dbReference>
<accession>A0A381XK06</accession>
<evidence type="ECO:0008006" key="2">
    <source>
        <dbReference type="Google" id="ProtNLM"/>
    </source>
</evidence>
<dbReference type="Pfam" id="PF11649">
    <property type="entry name" value="T4_neck-protein"/>
    <property type="match status" value="2"/>
</dbReference>
<protein>
    <recommendedName>
        <fullName evidence="2">Neck protein</fullName>
    </recommendedName>
</protein>